<gene>
    <name evidence="2" type="ORF">PTTT1_LOCUS20691</name>
</gene>
<proteinExistence type="predicted"/>
<dbReference type="Proteomes" id="UP000836788">
    <property type="component" value="Chromosome 17"/>
</dbReference>
<dbReference type="AlphaFoldDB" id="A0A8J9X6A3"/>
<accession>A0A8J9X6A3</accession>
<name>A0A8J9X6A3_PHATR</name>
<evidence type="ECO:0000313" key="2">
    <source>
        <dbReference type="EMBL" id="CAG9282777.1"/>
    </source>
</evidence>
<feature type="compositionally biased region" description="Basic residues" evidence="1">
    <location>
        <begin position="113"/>
        <end position="135"/>
    </location>
</feature>
<feature type="region of interest" description="Disordered" evidence="1">
    <location>
        <begin position="90"/>
        <end position="135"/>
    </location>
</feature>
<sequence>MSWTQVYVSGWPTQEDTSVESIEGKLKFILHSDTTWAGEGSTILKQTRNGSSYCFLSFLSFDGALAFVDTLREFSGQNECIVGRLKAEISQPKAKGSKGKKSISTGAADNVRLRRKRAPPIRKHPVKKSSAPPKK</sequence>
<evidence type="ECO:0000256" key="1">
    <source>
        <dbReference type="SAM" id="MobiDB-lite"/>
    </source>
</evidence>
<organism evidence="2">
    <name type="scientific">Phaeodactylum tricornutum</name>
    <name type="common">Diatom</name>
    <dbReference type="NCBI Taxonomy" id="2850"/>
    <lineage>
        <taxon>Eukaryota</taxon>
        <taxon>Sar</taxon>
        <taxon>Stramenopiles</taxon>
        <taxon>Ochrophyta</taxon>
        <taxon>Bacillariophyta</taxon>
        <taxon>Bacillariophyceae</taxon>
        <taxon>Bacillariophycidae</taxon>
        <taxon>Naviculales</taxon>
        <taxon>Phaeodactylaceae</taxon>
        <taxon>Phaeodactylum</taxon>
    </lineage>
</organism>
<dbReference type="EMBL" id="OU594958">
    <property type="protein sequence ID" value="CAG9282777.1"/>
    <property type="molecule type" value="Genomic_DNA"/>
</dbReference>
<protein>
    <submittedName>
        <fullName evidence="2">Uncharacterized protein</fullName>
    </submittedName>
</protein>
<reference evidence="2" key="1">
    <citation type="submission" date="2022-02" db="EMBL/GenBank/DDBJ databases">
        <authorList>
            <person name="Giguere J D."/>
        </authorList>
    </citation>
    <scope>NUCLEOTIDE SEQUENCE</scope>
    <source>
        <strain evidence="2">CCAP 1055/1</strain>
    </source>
</reference>